<sequence>MDKKELFVMYFCVVLTMSVMYATQPLQPHFEEILQISKFQASLFMTATLIPLAFASIFYGFLLEKITIKKALIVAFGAFSVLEFIFASTSSYTLLLSIRVLQGFIVPVALTGIVSFISQNSSSKKIASAVSAYVGITILGGFFGRLLSGICSDLFGWRVFFYFISLMLALAVFLLCRIKGDAVSGYSKPKFRTILQIFEIRHNFYTYLAIFCIFFVFQGVLNIMPFELLRLDGNFSGSKIGFMYFGYIIGILVSFNAAKIVKFFGNEIKAIMVGAIIFTVSIQILRIENYGVIFTGMLIFCLGSFIAHSVANGFINKRALSHKAICNGLYISFYYAGGALGTFVPGFFYGIGGWGLFLSVLTVVLFCAIFCIYKLKKYEKREILS</sequence>
<accession>A7I1K7</accession>
<evidence type="ECO:0000256" key="1">
    <source>
        <dbReference type="ARBA" id="ARBA00004651"/>
    </source>
</evidence>
<feature type="transmembrane region" description="Helical" evidence="8">
    <location>
        <begin position="270"/>
        <end position="287"/>
    </location>
</feature>
<dbReference type="HOGENOM" id="CLU_001265_19_3_7"/>
<keyword evidence="3" id="KW-0813">Transport</keyword>
<feature type="transmembrane region" description="Helical" evidence="8">
    <location>
        <begin position="354"/>
        <end position="373"/>
    </location>
</feature>
<keyword evidence="6 8" id="KW-1133">Transmembrane helix</keyword>
<dbReference type="EMBL" id="CP000776">
    <property type="protein sequence ID" value="ABS52521.1"/>
    <property type="molecule type" value="Genomic_DNA"/>
</dbReference>
<evidence type="ECO:0000259" key="9">
    <source>
        <dbReference type="PROSITE" id="PS50850"/>
    </source>
</evidence>
<keyword evidence="11" id="KW-1185">Reference proteome</keyword>
<dbReference type="STRING" id="360107.CHAB381_0834"/>
<feature type="transmembrane region" description="Helical" evidence="8">
    <location>
        <begin position="71"/>
        <end position="94"/>
    </location>
</feature>
<dbReference type="SUPFAM" id="SSF103473">
    <property type="entry name" value="MFS general substrate transporter"/>
    <property type="match status" value="1"/>
</dbReference>
<dbReference type="PANTHER" id="PTHR43271:SF1">
    <property type="entry name" value="INNER MEMBRANE TRANSPORT PROTEIN YNFM"/>
    <property type="match status" value="1"/>
</dbReference>
<dbReference type="eggNOG" id="COG2814">
    <property type="taxonomic scope" value="Bacteria"/>
</dbReference>
<feature type="transmembrane region" description="Helical" evidence="8">
    <location>
        <begin position="204"/>
        <end position="221"/>
    </location>
</feature>
<evidence type="ECO:0000313" key="11">
    <source>
        <dbReference type="Proteomes" id="UP000002407"/>
    </source>
</evidence>
<reference evidence="11" key="1">
    <citation type="submission" date="2007-07" db="EMBL/GenBank/DDBJ databases">
        <title>Complete genome sequence of Campylobacter hominis ATCC BAA-381, a commensal isolated from the human gastrointestinal tract.</title>
        <authorList>
            <person name="Fouts D.E."/>
            <person name="Mongodin E.F."/>
            <person name="Puiu D."/>
            <person name="Sebastian Y."/>
            <person name="Miller W.G."/>
            <person name="Mandrell R.E."/>
            <person name="Nelson K.E."/>
        </authorList>
    </citation>
    <scope>NUCLEOTIDE SEQUENCE [LARGE SCALE GENOMIC DNA]</scope>
    <source>
        <strain evidence="11">ATCC BAA-381 / LMG 19568 / NCTC 13146 / CH001A</strain>
    </source>
</reference>
<comment type="similarity">
    <text evidence="2">Belongs to the major facilitator superfamily.</text>
</comment>
<feature type="transmembrane region" description="Helical" evidence="8">
    <location>
        <begin position="241"/>
        <end position="258"/>
    </location>
</feature>
<feature type="transmembrane region" description="Helical" evidence="8">
    <location>
        <begin position="159"/>
        <end position="178"/>
    </location>
</feature>
<feature type="domain" description="Major facilitator superfamily (MFS) profile" evidence="9">
    <location>
        <begin position="1"/>
        <end position="379"/>
    </location>
</feature>
<feature type="transmembrane region" description="Helical" evidence="8">
    <location>
        <begin position="43"/>
        <end position="62"/>
    </location>
</feature>
<keyword evidence="7 8" id="KW-0472">Membrane</keyword>
<evidence type="ECO:0000256" key="2">
    <source>
        <dbReference type="ARBA" id="ARBA00008335"/>
    </source>
</evidence>
<dbReference type="InterPro" id="IPR020846">
    <property type="entry name" value="MFS_dom"/>
</dbReference>
<feature type="transmembrane region" description="Helical" evidence="8">
    <location>
        <begin position="7"/>
        <end position="23"/>
    </location>
</feature>
<keyword evidence="4" id="KW-1003">Cell membrane</keyword>
<feature type="transmembrane region" description="Helical" evidence="8">
    <location>
        <begin position="130"/>
        <end position="147"/>
    </location>
</feature>
<dbReference type="Proteomes" id="UP000002407">
    <property type="component" value="Chromosome"/>
</dbReference>
<name>A7I1K7_CAMHC</name>
<gene>
    <name evidence="10" type="ordered locus">CHAB381_0834</name>
</gene>
<evidence type="ECO:0000256" key="4">
    <source>
        <dbReference type="ARBA" id="ARBA00022475"/>
    </source>
</evidence>
<dbReference type="PANTHER" id="PTHR43271">
    <property type="entry name" value="BLL2771 PROTEIN"/>
    <property type="match status" value="1"/>
</dbReference>
<dbReference type="GO" id="GO:0005886">
    <property type="term" value="C:plasma membrane"/>
    <property type="evidence" value="ECO:0007669"/>
    <property type="project" value="UniProtKB-SubCell"/>
</dbReference>
<evidence type="ECO:0000256" key="3">
    <source>
        <dbReference type="ARBA" id="ARBA00022448"/>
    </source>
</evidence>
<evidence type="ECO:0000256" key="8">
    <source>
        <dbReference type="SAM" id="Phobius"/>
    </source>
</evidence>
<dbReference type="CDD" id="cd17324">
    <property type="entry name" value="MFS_NepI_like"/>
    <property type="match status" value="1"/>
</dbReference>
<proteinExistence type="inferred from homology"/>
<dbReference type="AlphaFoldDB" id="A7I1K7"/>
<evidence type="ECO:0000256" key="5">
    <source>
        <dbReference type="ARBA" id="ARBA00022692"/>
    </source>
</evidence>
<evidence type="ECO:0000256" key="6">
    <source>
        <dbReference type="ARBA" id="ARBA00022989"/>
    </source>
</evidence>
<feature type="transmembrane region" description="Helical" evidence="8">
    <location>
        <begin position="293"/>
        <end position="315"/>
    </location>
</feature>
<evidence type="ECO:0000313" key="10">
    <source>
        <dbReference type="EMBL" id="ABS52521.1"/>
    </source>
</evidence>
<dbReference type="GO" id="GO:0022857">
    <property type="term" value="F:transmembrane transporter activity"/>
    <property type="evidence" value="ECO:0007669"/>
    <property type="project" value="InterPro"/>
</dbReference>
<feature type="transmembrane region" description="Helical" evidence="8">
    <location>
        <begin position="100"/>
        <end position="118"/>
    </location>
</feature>
<dbReference type="KEGG" id="cha:CHAB381_0834"/>
<dbReference type="Pfam" id="PF07690">
    <property type="entry name" value="MFS_1"/>
    <property type="match status" value="1"/>
</dbReference>
<dbReference type="PROSITE" id="PS50850">
    <property type="entry name" value="MFS"/>
    <property type="match status" value="1"/>
</dbReference>
<evidence type="ECO:0000256" key="7">
    <source>
        <dbReference type="ARBA" id="ARBA00023136"/>
    </source>
</evidence>
<dbReference type="OrthoDB" id="9780737at2"/>
<dbReference type="InterPro" id="IPR011701">
    <property type="entry name" value="MFS"/>
</dbReference>
<feature type="transmembrane region" description="Helical" evidence="8">
    <location>
        <begin position="327"/>
        <end position="348"/>
    </location>
</feature>
<protein>
    <submittedName>
        <fullName evidence="10">Major facilitator superfamily MFS_1</fullName>
    </submittedName>
</protein>
<organism evidence="10 11">
    <name type="scientific">Campylobacter hominis (strain ATCC BAA-381 / DSM 21671 / CCUG 45161 / LMG 19568 / NCTC 13146 / CH001A)</name>
    <dbReference type="NCBI Taxonomy" id="360107"/>
    <lineage>
        <taxon>Bacteria</taxon>
        <taxon>Pseudomonadati</taxon>
        <taxon>Campylobacterota</taxon>
        <taxon>Epsilonproteobacteria</taxon>
        <taxon>Campylobacterales</taxon>
        <taxon>Campylobacteraceae</taxon>
        <taxon>Campylobacter</taxon>
    </lineage>
</organism>
<comment type="subcellular location">
    <subcellularLocation>
        <location evidence="1">Cell membrane</location>
        <topology evidence="1">Multi-pass membrane protein</topology>
    </subcellularLocation>
</comment>
<dbReference type="InterPro" id="IPR036259">
    <property type="entry name" value="MFS_trans_sf"/>
</dbReference>
<keyword evidence="5 8" id="KW-0812">Transmembrane</keyword>
<dbReference type="Gene3D" id="1.20.1250.20">
    <property type="entry name" value="MFS general substrate transporter like domains"/>
    <property type="match status" value="1"/>
</dbReference>